<evidence type="ECO:0000256" key="1">
    <source>
        <dbReference type="SAM" id="Phobius"/>
    </source>
</evidence>
<keyword evidence="1" id="KW-0812">Transmembrane</keyword>
<keyword evidence="1" id="KW-1133">Transmembrane helix</keyword>
<dbReference type="Proteomes" id="UP000183832">
    <property type="component" value="Unassembled WGS sequence"/>
</dbReference>
<sequence>MFISHVVTFRYLIRIIQEEKNVSFPYLKFCFVLCLVAYFLISSSIGRFLSFTSFNSFVFICFLESQDADKSAFVLVMQCAFNSCSECMIASTEEIRRSSFN</sequence>
<proteinExistence type="predicted"/>
<name>A0A1J1HSP4_9DIPT</name>
<organism evidence="2 3">
    <name type="scientific">Clunio marinus</name>
    <dbReference type="NCBI Taxonomy" id="568069"/>
    <lineage>
        <taxon>Eukaryota</taxon>
        <taxon>Metazoa</taxon>
        <taxon>Ecdysozoa</taxon>
        <taxon>Arthropoda</taxon>
        <taxon>Hexapoda</taxon>
        <taxon>Insecta</taxon>
        <taxon>Pterygota</taxon>
        <taxon>Neoptera</taxon>
        <taxon>Endopterygota</taxon>
        <taxon>Diptera</taxon>
        <taxon>Nematocera</taxon>
        <taxon>Chironomoidea</taxon>
        <taxon>Chironomidae</taxon>
        <taxon>Clunio</taxon>
    </lineage>
</organism>
<protein>
    <submittedName>
        <fullName evidence="2">CLUMA_CG002976, isoform A</fullName>
    </submittedName>
</protein>
<keyword evidence="1" id="KW-0472">Membrane</keyword>
<keyword evidence="3" id="KW-1185">Reference proteome</keyword>
<gene>
    <name evidence="2" type="ORF">CLUMA_CG002976</name>
</gene>
<dbReference type="AlphaFoldDB" id="A0A1J1HSP4"/>
<evidence type="ECO:0000313" key="3">
    <source>
        <dbReference type="Proteomes" id="UP000183832"/>
    </source>
</evidence>
<accession>A0A1J1HSP4</accession>
<dbReference type="EMBL" id="CVRI01000011">
    <property type="protein sequence ID" value="CRK89217.1"/>
    <property type="molecule type" value="Genomic_DNA"/>
</dbReference>
<evidence type="ECO:0000313" key="2">
    <source>
        <dbReference type="EMBL" id="CRK89217.1"/>
    </source>
</evidence>
<feature type="transmembrane region" description="Helical" evidence="1">
    <location>
        <begin position="21"/>
        <end position="41"/>
    </location>
</feature>
<reference evidence="2 3" key="1">
    <citation type="submission" date="2015-04" db="EMBL/GenBank/DDBJ databases">
        <authorList>
            <person name="Syromyatnikov M.Y."/>
            <person name="Popov V.N."/>
        </authorList>
    </citation>
    <scope>NUCLEOTIDE SEQUENCE [LARGE SCALE GENOMIC DNA]</scope>
</reference>